<dbReference type="OrthoDB" id="137811at2"/>
<accession>A0A5B9PC23</accession>
<dbReference type="Gene3D" id="2.60.120.380">
    <property type="match status" value="1"/>
</dbReference>
<organism evidence="1 2">
    <name type="scientific">Mariniblastus fucicola</name>
    <dbReference type="NCBI Taxonomy" id="980251"/>
    <lineage>
        <taxon>Bacteria</taxon>
        <taxon>Pseudomonadati</taxon>
        <taxon>Planctomycetota</taxon>
        <taxon>Planctomycetia</taxon>
        <taxon>Pirellulales</taxon>
        <taxon>Pirellulaceae</taxon>
        <taxon>Mariniblastus</taxon>
    </lineage>
</organism>
<proteinExistence type="predicted"/>
<dbReference type="AlphaFoldDB" id="A0A5B9PC23"/>
<dbReference type="RefSeq" id="WP_148618825.1">
    <property type="nucleotide sequence ID" value="NZ_CP042912.1"/>
</dbReference>
<reference evidence="1 2" key="1">
    <citation type="submission" date="2019-08" db="EMBL/GenBank/DDBJ databases">
        <title>Deep-cultivation of Planctomycetes and their phenomic and genomic characterization uncovers novel biology.</title>
        <authorList>
            <person name="Wiegand S."/>
            <person name="Jogler M."/>
            <person name="Boedeker C."/>
            <person name="Pinto D."/>
            <person name="Vollmers J."/>
            <person name="Rivas-Marin E."/>
            <person name="Kohn T."/>
            <person name="Peeters S.H."/>
            <person name="Heuer A."/>
            <person name="Rast P."/>
            <person name="Oberbeckmann S."/>
            <person name="Bunk B."/>
            <person name="Jeske O."/>
            <person name="Meyerdierks A."/>
            <person name="Storesund J.E."/>
            <person name="Kallscheuer N."/>
            <person name="Luecker S."/>
            <person name="Lage O.M."/>
            <person name="Pohl T."/>
            <person name="Merkel B.J."/>
            <person name="Hornburger P."/>
            <person name="Mueller R.-W."/>
            <person name="Bruemmer F."/>
            <person name="Labrenz M."/>
            <person name="Spormann A.M."/>
            <person name="Op den Camp H."/>
            <person name="Overmann J."/>
            <person name="Amann R."/>
            <person name="Jetten M.S.M."/>
            <person name="Mascher T."/>
            <person name="Medema M.H."/>
            <person name="Devos D.P."/>
            <person name="Kaster A.-K."/>
            <person name="Ovreas L."/>
            <person name="Rohde M."/>
            <person name="Galperin M.Y."/>
            <person name="Jogler C."/>
        </authorList>
    </citation>
    <scope>NUCLEOTIDE SEQUENCE [LARGE SCALE GENOMIC DNA]</scope>
    <source>
        <strain evidence="1 2">FC18</strain>
    </source>
</reference>
<name>A0A5B9PC23_9BACT</name>
<dbReference type="EMBL" id="CP042912">
    <property type="protein sequence ID" value="QEG22600.1"/>
    <property type="molecule type" value="Genomic_DNA"/>
</dbReference>
<dbReference type="Proteomes" id="UP000322214">
    <property type="component" value="Chromosome"/>
</dbReference>
<dbReference type="KEGG" id="mff:MFFC18_24830"/>
<keyword evidence="2" id="KW-1185">Reference proteome</keyword>
<sequence>MNDDFPNDISTSCLITVNGDPLSANFETADDKDWFRFDVEPYQVYQIQTADYRFATGIYDQQGDLL</sequence>
<protein>
    <submittedName>
        <fullName evidence="1">Uncharacterized protein</fullName>
    </submittedName>
</protein>
<gene>
    <name evidence="1" type="ORF">MFFC18_24830</name>
</gene>
<evidence type="ECO:0000313" key="2">
    <source>
        <dbReference type="Proteomes" id="UP000322214"/>
    </source>
</evidence>
<evidence type="ECO:0000313" key="1">
    <source>
        <dbReference type="EMBL" id="QEG22600.1"/>
    </source>
</evidence>